<dbReference type="EMBL" id="JALIRP010000001">
    <property type="protein sequence ID" value="MCJ8010880.1"/>
    <property type="molecule type" value="Genomic_DNA"/>
</dbReference>
<dbReference type="SUPFAM" id="SSF53448">
    <property type="entry name" value="Nucleotide-diphospho-sugar transferases"/>
    <property type="match status" value="1"/>
</dbReference>
<gene>
    <name evidence="2" type="ORF">MUG84_03860</name>
</gene>
<sequence length="218" mass="25540">MDNLFHSYSRQNYRNKELIVILNNNELKESEYIRAAKRYKNVRIISLPERVSLGSCLNYGVQLSKYNHIAKFDDDDYYAPGYLTDSMRIMSKTSADIVGKRAHFMYLNGRKQLLYRYSKKVNQYVPLVQGATLLVKKRVFNKVQFPSRNRSECVIFCSKSLAKGYKIYAGNPFHFAAIRRSHSKDHTWIVSDQKLLQNARVLKVDNFRRFVSKDKDSS</sequence>
<name>A0A9X1WPJ3_9BACL</name>
<comment type="caution">
    <text evidence="2">The sequence shown here is derived from an EMBL/GenBank/DDBJ whole genome shotgun (WGS) entry which is preliminary data.</text>
</comment>
<accession>A0A9X1WPJ3</accession>
<dbReference type="Gene3D" id="3.90.550.10">
    <property type="entry name" value="Spore Coat Polysaccharide Biosynthesis Protein SpsA, Chain A"/>
    <property type="match status" value="1"/>
</dbReference>
<dbReference type="InterPro" id="IPR050834">
    <property type="entry name" value="Glycosyltransf_2"/>
</dbReference>
<dbReference type="InterPro" id="IPR001173">
    <property type="entry name" value="Glyco_trans_2-like"/>
</dbReference>
<dbReference type="AlphaFoldDB" id="A0A9X1WPJ3"/>
<dbReference type="CDD" id="cd00761">
    <property type="entry name" value="Glyco_tranf_GTA_type"/>
    <property type="match status" value="1"/>
</dbReference>
<organism evidence="2 3">
    <name type="scientific">Paenibacillus mangrovi</name>
    <dbReference type="NCBI Taxonomy" id="2931978"/>
    <lineage>
        <taxon>Bacteria</taxon>
        <taxon>Bacillati</taxon>
        <taxon>Bacillota</taxon>
        <taxon>Bacilli</taxon>
        <taxon>Bacillales</taxon>
        <taxon>Paenibacillaceae</taxon>
        <taxon>Paenibacillus</taxon>
    </lineage>
</organism>
<evidence type="ECO:0000313" key="3">
    <source>
        <dbReference type="Proteomes" id="UP001139347"/>
    </source>
</evidence>
<keyword evidence="3" id="KW-1185">Reference proteome</keyword>
<evidence type="ECO:0000313" key="2">
    <source>
        <dbReference type="EMBL" id="MCJ8010880.1"/>
    </source>
</evidence>
<dbReference type="Pfam" id="PF00535">
    <property type="entry name" value="Glycos_transf_2"/>
    <property type="match status" value="1"/>
</dbReference>
<feature type="domain" description="Glycosyltransferase 2-like" evidence="1">
    <location>
        <begin position="3"/>
        <end position="124"/>
    </location>
</feature>
<dbReference type="InterPro" id="IPR029044">
    <property type="entry name" value="Nucleotide-diphossugar_trans"/>
</dbReference>
<dbReference type="PANTHER" id="PTHR43685">
    <property type="entry name" value="GLYCOSYLTRANSFERASE"/>
    <property type="match status" value="1"/>
</dbReference>
<dbReference type="PANTHER" id="PTHR43685:SF2">
    <property type="entry name" value="GLYCOSYLTRANSFERASE 2-LIKE DOMAIN-CONTAINING PROTEIN"/>
    <property type="match status" value="1"/>
</dbReference>
<evidence type="ECO:0000259" key="1">
    <source>
        <dbReference type="Pfam" id="PF00535"/>
    </source>
</evidence>
<protein>
    <submittedName>
        <fullName evidence="2">Glycosyltransferase family 2 protein</fullName>
    </submittedName>
</protein>
<reference evidence="2" key="1">
    <citation type="submission" date="2022-04" db="EMBL/GenBank/DDBJ databases">
        <title>Paenibacillus mangrovi sp. nov., a novel endophytic bacterium isolated from bark of Kandelia candel.</title>
        <authorList>
            <person name="Tuo L."/>
        </authorList>
    </citation>
    <scope>NUCLEOTIDE SEQUENCE</scope>
    <source>
        <strain evidence="2">KQZ6P-2</strain>
    </source>
</reference>
<proteinExistence type="predicted"/>
<dbReference type="Proteomes" id="UP001139347">
    <property type="component" value="Unassembled WGS sequence"/>
</dbReference>